<evidence type="ECO:0000313" key="3">
    <source>
        <dbReference type="EMBL" id="CAH1407811.1"/>
    </source>
</evidence>
<dbReference type="InterPro" id="IPR000210">
    <property type="entry name" value="BTB/POZ_dom"/>
</dbReference>
<organism evidence="3 4">
    <name type="scientific">Nezara viridula</name>
    <name type="common">Southern green stink bug</name>
    <name type="synonym">Cimex viridulus</name>
    <dbReference type="NCBI Taxonomy" id="85310"/>
    <lineage>
        <taxon>Eukaryota</taxon>
        <taxon>Metazoa</taxon>
        <taxon>Ecdysozoa</taxon>
        <taxon>Arthropoda</taxon>
        <taxon>Hexapoda</taxon>
        <taxon>Insecta</taxon>
        <taxon>Pterygota</taxon>
        <taxon>Neoptera</taxon>
        <taxon>Paraneoptera</taxon>
        <taxon>Hemiptera</taxon>
        <taxon>Heteroptera</taxon>
        <taxon>Panheteroptera</taxon>
        <taxon>Pentatomomorpha</taxon>
        <taxon>Pentatomoidea</taxon>
        <taxon>Pentatomidae</taxon>
        <taxon>Pentatominae</taxon>
        <taxon>Nezara</taxon>
    </lineage>
</organism>
<evidence type="ECO:0000256" key="1">
    <source>
        <dbReference type="ARBA" id="ARBA00022473"/>
    </source>
</evidence>
<dbReference type="Gene3D" id="3.30.710.10">
    <property type="entry name" value="Potassium Channel Kv1.1, Chain A"/>
    <property type="match status" value="1"/>
</dbReference>
<dbReference type="GO" id="GO:0007281">
    <property type="term" value="P:germ cell development"/>
    <property type="evidence" value="ECO:0007669"/>
    <property type="project" value="InterPro"/>
</dbReference>
<dbReference type="PROSITE" id="PS50097">
    <property type="entry name" value="BTB"/>
    <property type="match status" value="1"/>
</dbReference>
<evidence type="ECO:0000313" key="4">
    <source>
        <dbReference type="Proteomes" id="UP001152798"/>
    </source>
</evidence>
<dbReference type="Pfam" id="PF00651">
    <property type="entry name" value="BTB"/>
    <property type="match status" value="1"/>
</dbReference>
<dbReference type="EMBL" id="OV725083">
    <property type="protein sequence ID" value="CAH1407811.1"/>
    <property type="molecule type" value="Genomic_DNA"/>
</dbReference>
<dbReference type="PANTHER" id="PTHR23231">
    <property type="entry name" value="GERM CELL-LESS PROTEIN"/>
    <property type="match status" value="1"/>
</dbReference>
<dbReference type="PANTHER" id="PTHR23231:SF17">
    <property type="entry name" value="BTB DOMAIN-CONTAINING PROTEIN"/>
    <property type="match status" value="1"/>
</dbReference>
<dbReference type="SUPFAM" id="SSF54695">
    <property type="entry name" value="POZ domain"/>
    <property type="match status" value="1"/>
</dbReference>
<accession>A0A9P0HTN4</accession>
<evidence type="ECO:0000259" key="2">
    <source>
        <dbReference type="PROSITE" id="PS50097"/>
    </source>
</evidence>
<dbReference type="OrthoDB" id="6359943at2759"/>
<gene>
    <name evidence="3" type="ORF">NEZAVI_LOCUS15445</name>
</gene>
<protein>
    <recommendedName>
        <fullName evidence="2">BTB domain-containing protein</fullName>
    </recommendedName>
</protein>
<keyword evidence="4" id="KW-1185">Reference proteome</keyword>
<reference evidence="3" key="1">
    <citation type="submission" date="2022-01" db="EMBL/GenBank/DDBJ databases">
        <authorList>
            <person name="King R."/>
        </authorList>
    </citation>
    <scope>NUCLEOTIDE SEQUENCE</scope>
</reference>
<dbReference type="InterPro" id="IPR043380">
    <property type="entry name" value="Gcl-like"/>
</dbReference>
<feature type="domain" description="BTB" evidence="2">
    <location>
        <begin position="73"/>
        <end position="143"/>
    </location>
</feature>
<name>A0A9P0HTN4_NEZVI</name>
<proteinExistence type="predicted"/>
<keyword evidence="1" id="KW-0217">Developmental protein</keyword>
<dbReference type="Proteomes" id="UP001152798">
    <property type="component" value="Chromosome 7"/>
</dbReference>
<sequence length="484" mass="56187">MGNTLRSLVDYCPDSLAVSISEVYSRRKGKRKLELENKEENEWLECLQQPKTKKLLSTAHYIYQALFVDGKDSDITVNILNKDFKLHRVYLGQSQYFNSMFSGSWKESSKDYISIVVEDPNITLDALTIVLGSFYLDEVKLEPCMVVGVLAASTMFQMDGLIEQCCEIMYESASPVTAVQYYQVACNYGLQKVKEKVLNWFLVNIIDYYSKNPKRLREIDIDLMSAIVSHPGLCIIQTEMNLYFLLRKWLYLQLHPDVDLTTCKNDPCEIFFKKSKETNAFLLTSKGLPYLNIFRNLRLDNLILHPHDVPIITADRIIPESWFQASFKNQWLAMLDIFSGNKGVESIEESEFLQNCYRCGRVISTQDSLSWRWSGFSFGIDLVWSMCDNIVTLRRNRSQLEFANSYLPHHIVLKVEVMNLNEKRQVKRFASSGMLNVSLLRGQEINVLTLDSDFDYPMYIIIHHLLRSKEKEKEKEKEKKTTST</sequence>
<dbReference type="InterPro" id="IPR011333">
    <property type="entry name" value="SKP1/BTB/POZ_sf"/>
</dbReference>
<dbReference type="SMART" id="SM00225">
    <property type="entry name" value="BTB"/>
    <property type="match status" value="1"/>
</dbReference>
<dbReference type="AlphaFoldDB" id="A0A9P0HTN4"/>